<accession>A0A443LN22</accession>
<evidence type="ECO:0000313" key="2">
    <source>
        <dbReference type="EMBL" id="RWR50591.1"/>
    </source>
</evidence>
<dbReference type="EMBL" id="SAVB01000006">
    <property type="protein sequence ID" value="RWR50591.1"/>
    <property type="molecule type" value="Genomic_DNA"/>
</dbReference>
<dbReference type="Proteomes" id="UP000286594">
    <property type="component" value="Unassembled WGS sequence"/>
</dbReference>
<feature type="region of interest" description="Disordered" evidence="1">
    <location>
        <begin position="295"/>
        <end position="319"/>
    </location>
</feature>
<organism evidence="2 3">
    <name type="scientific">Paenirhodobacter ferrireducens</name>
    <dbReference type="NCBI Taxonomy" id="1215032"/>
    <lineage>
        <taxon>Bacteria</taxon>
        <taxon>Pseudomonadati</taxon>
        <taxon>Pseudomonadota</taxon>
        <taxon>Alphaproteobacteria</taxon>
        <taxon>Rhodobacterales</taxon>
        <taxon>Rhodobacter group</taxon>
        <taxon>Paenirhodobacter</taxon>
    </lineage>
</organism>
<evidence type="ECO:0000256" key="1">
    <source>
        <dbReference type="SAM" id="MobiDB-lite"/>
    </source>
</evidence>
<proteinExistence type="predicted"/>
<sequence length="319" mass="34728">MNTELAPDLNLSDFVTQVDDTYHALRAFNFLLDRMHETHAGGVDALIGYGIGQLLRRHVDDLAEINSDVFRLITRVDRAETALAEIEDAHRPALQDPAPSAEDRIAEIIRTAVLAEASRPAWHDLDMIAARACVDRADVARVMFVLTGEDHAGEAYRDRGGHPAEGMAAHLLAMQINRALAHGEIWGRVSDATGIELDRLHEVLEAVLTHMPRRAGYKGQIAEMQEAGRADADMREQAAERIAQGPSAGKLRETLEAVVGDDPETGGMSETIARIADESGLPSASVARVVGMLLAEVSEEPESPEEEPTPAPRGRRKVH</sequence>
<protein>
    <submittedName>
        <fullName evidence="2">Uncharacterized protein</fullName>
    </submittedName>
</protein>
<comment type="caution">
    <text evidence="2">The sequence shown here is derived from an EMBL/GenBank/DDBJ whole genome shotgun (WGS) entry which is preliminary data.</text>
</comment>
<gene>
    <name evidence="2" type="ORF">EOW65_06445</name>
</gene>
<dbReference type="AlphaFoldDB" id="A0A443LN22"/>
<feature type="compositionally biased region" description="Acidic residues" evidence="1">
    <location>
        <begin position="297"/>
        <end position="308"/>
    </location>
</feature>
<dbReference type="OrthoDB" id="9987915at2"/>
<name>A0A443LN22_9RHOB</name>
<evidence type="ECO:0000313" key="3">
    <source>
        <dbReference type="Proteomes" id="UP000286594"/>
    </source>
</evidence>
<keyword evidence="3" id="KW-1185">Reference proteome</keyword>
<dbReference type="RefSeq" id="WP_128148149.1">
    <property type="nucleotide sequence ID" value="NZ_SAVB01000006.1"/>
</dbReference>
<reference evidence="2 3" key="1">
    <citation type="submission" date="2019-01" db="EMBL/GenBank/DDBJ databases">
        <title>Sinorhodobacter populi sp. nov. isolated from the symptomatic bark tissue of Populus euramericana canker.</title>
        <authorList>
            <person name="Xu G."/>
        </authorList>
    </citation>
    <scope>NUCLEOTIDE SEQUENCE [LARGE SCALE GENOMIC DNA]</scope>
    <source>
        <strain evidence="2 3">CCTCC AB2012026</strain>
    </source>
</reference>